<evidence type="ECO:0000313" key="3">
    <source>
        <dbReference type="EMBL" id="TWT89923.1"/>
    </source>
</evidence>
<keyword evidence="2" id="KW-0472">Membrane</keyword>
<keyword evidence="4" id="KW-1185">Reference proteome</keyword>
<proteinExistence type="predicted"/>
<evidence type="ECO:0000256" key="1">
    <source>
        <dbReference type="SAM" id="MobiDB-lite"/>
    </source>
</evidence>
<evidence type="ECO:0000313" key="4">
    <source>
        <dbReference type="Proteomes" id="UP000315440"/>
    </source>
</evidence>
<organism evidence="3 4">
    <name type="scientific">Pseudobythopirellula maris</name>
    <dbReference type="NCBI Taxonomy" id="2527991"/>
    <lineage>
        <taxon>Bacteria</taxon>
        <taxon>Pseudomonadati</taxon>
        <taxon>Planctomycetota</taxon>
        <taxon>Planctomycetia</taxon>
        <taxon>Pirellulales</taxon>
        <taxon>Lacipirellulaceae</taxon>
        <taxon>Pseudobythopirellula</taxon>
    </lineage>
</organism>
<gene>
    <name evidence="3" type="ORF">Mal64_03050</name>
</gene>
<comment type="caution">
    <text evidence="3">The sequence shown here is derived from an EMBL/GenBank/DDBJ whole genome shotgun (WGS) entry which is preliminary data.</text>
</comment>
<feature type="region of interest" description="Disordered" evidence="1">
    <location>
        <begin position="117"/>
        <end position="138"/>
    </location>
</feature>
<dbReference type="EMBL" id="SJPQ01000001">
    <property type="protein sequence ID" value="TWT89923.1"/>
    <property type="molecule type" value="Genomic_DNA"/>
</dbReference>
<evidence type="ECO:0000256" key="2">
    <source>
        <dbReference type="SAM" id="Phobius"/>
    </source>
</evidence>
<dbReference type="AlphaFoldDB" id="A0A5C5ZUP3"/>
<evidence type="ECO:0008006" key="5">
    <source>
        <dbReference type="Google" id="ProtNLM"/>
    </source>
</evidence>
<sequence length="207" mass="23110">MDDAPIAKVLLSRKRWIIVAAASLLTGLFTILPQVDERISLYDERSELRHELALASEAAEGLDKLRVLVAAKQAELALLEANTVDETNAPQVRNWFVETARSAGCRLRRLDLGEPSRHAWRPGDNPLEPTTTKGTGKQPYNLETRAITLSATGAADEIDRLVRSLDDDGRWKHIKSFELRPTSRLGEEVQLEVVLLYFALTENDKVA</sequence>
<name>A0A5C5ZUP3_9BACT</name>
<dbReference type="RefSeq" id="WP_146396033.1">
    <property type="nucleotide sequence ID" value="NZ_SJPQ01000001.1"/>
</dbReference>
<keyword evidence="2" id="KW-1133">Transmembrane helix</keyword>
<keyword evidence="2" id="KW-0812">Transmembrane</keyword>
<reference evidence="3 4" key="1">
    <citation type="submission" date="2019-02" db="EMBL/GenBank/DDBJ databases">
        <title>Deep-cultivation of Planctomycetes and their phenomic and genomic characterization uncovers novel biology.</title>
        <authorList>
            <person name="Wiegand S."/>
            <person name="Jogler M."/>
            <person name="Boedeker C."/>
            <person name="Pinto D."/>
            <person name="Vollmers J."/>
            <person name="Rivas-Marin E."/>
            <person name="Kohn T."/>
            <person name="Peeters S.H."/>
            <person name="Heuer A."/>
            <person name="Rast P."/>
            <person name="Oberbeckmann S."/>
            <person name="Bunk B."/>
            <person name="Jeske O."/>
            <person name="Meyerdierks A."/>
            <person name="Storesund J.E."/>
            <person name="Kallscheuer N."/>
            <person name="Luecker S."/>
            <person name="Lage O.M."/>
            <person name="Pohl T."/>
            <person name="Merkel B.J."/>
            <person name="Hornburger P."/>
            <person name="Mueller R.-W."/>
            <person name="Bruemmer F."/>
            <person name="Labrenz M."/>
            <person name="Spormann A.M."/>
            <person name="Op Den Camp H."/>
            <person name="Overmann J."/>
            <person name="Amann R."/>
            <person name="Jetten M.S.M."/>
            <person name="Mascher T."/>
            <person name="Medema M.H."/>
            <person name="Devos D.P."/>
            <person name="Kaster A.-K."/>
            <person name="Ovreas L."/>
            <person name="Rohde M."/>
            <person name="Galperin M.Y."/>
            <person name="Jogler C."/>
        </authorList>
    </citation>
    <scope>NUCLEOTIDE SEQUENCE [LARGE SCALE GENOMIC DNA]</scope>
    <source>
        <strain evidence="3 4">Mal64</strain>
    </source>
</reference>
<protein>
    <recommendedName>
        <fullName evidence="5">General secretion pathway, M protein</fullName>
    </recommendedName>
</protein>
<accession>A0A5C5ZUP3</accession>
<dbReference type="OrthoDB" id="269871at2"/>
<feature type="transmembrane region" description="Helical" evidence="2">
    <location>
        <begin position="16"/>
        <end position="35"/>
    </location>
</feature>
<dbReference type="Proteomes" id="UP000315440">
    <property type="component" value="Unassembled WGS sequence"/>
</dbReference>